<evidence type="ECO:0000256" key="2">
    <source>
        <dbReference type="SAM" id="SignalP"/>
    </source>
</evidence>
<evidence type="ECO:0000313" key="4">
    <source>
        <dbReference type="Proteomes" id="UP000299102"/>
    </source>
</evidence>
<protein>
    <recommendedName>
        <fullName evidence="5">Secreted protein</fullName>
    </recommendedName>
</protein>
<accession>A0A4C1YK00</accession>
<dbReference type="Proteomes" id="UP000299102">
    <property type="component" value="Unassembled WGS sequence"/>
</dbReference>
<dbReference type="AlphaFoldDB" id="A0A4C1YK00"/>
<feature type="chain" id="PRO_5020035057" description="Secreted protein" evidence="2">
    <location>
        <begin position="18"/>
        <end position="151"/>
    </location>
</feature>
<evidence type="ECO:0008006" key="5">
    <source>
        <dbReference type="Google" id="ProtNLM"/>
    </source>
</evidence>
<feature type="region of interest" description="Disordered" evidence="1">
    <location>
        <begin position="126"/>
        <end position="151"/>
    </location>
</feature>
<keyword evidence="4" id="KW-1185">Reference proteome</keyword>
<gene>
    <name evidence="3" type="ORF">EVAR_43509_1</name>
</gene>
<dbReference type="EMBL" id="BGZK01001254">
    <property type="protein sequence ID" value="GBP75603.1"/>
    <property type="molecule type" value="Genomic_DNA"/>
</dbReference>
<organism evidence="3 4">
    <name type="scientific">Eumeta variegata</name>
    <name type="common">Bagworm moth</name>
    <name type="synonym">Eumeta japonica</name>
    <dbReference type="NCBI Taxonomy" id="151549"/>
    <lineage>
        <taxon>Eukaryota</taxon>
        <taxon>Metazoa</taxon>
        <taxon>Ecdysozoa</taxon>
        <taxon>Arthropoda</taxon>
        <taxon>Hexapoda</taxon>
        <taxon>Insecta</taxon>
        <taxon>Pterygota</taxon>
        <taxon>Neoptera</taxon>
        <taxon>Endopterygota</taxon>
        <taxon>Lepidoptera</taxon>
        <taxon>Glossata</taxon>
        <taxon>Ditrysia</taxon>
        <taxon>Tineoidea</taxon>
        <taxon>Psychidae</taxon>
        <taxon>Oiketicinae</taxon>
        <taxon>Eumeta</taxon>
    </lineage>
</organism>
<comment type="caution">
    <text evidence="3">The sequence shown here is derived from an EMBL/GenBank/DDBJ whole genome shotgun (WGS) entry which is preliminary data.</text>
</comment>
<proteinExistence type="predicted"/>
<evidence type="ECO:0000256" key="1">
    <source>
        <dbReference type="SAM" id="MobiDB-lite"/>
    </source>
</evidence>
<sequence length="151" mass="16223">MCYKLIIFIHVAFQTKAGACNAHCSFSAVCSEASQPTAVTRFARNYRERADAVPMIPISAWSICKHVASLFMRHKNRFVLCACQMRRTRLGRDFCAVFRGRSVASSCAAAWPFAACGASLSLGASGGGGGARPRPAPAAGEYRASRIREAS</sequence>
<keyword evidence="2" id="KW-0732">Signal</keyword>
<feature type="signal peptide" evidence="2">
    <location>
        <begin position="1"/>
        <end position="17"/>
    </location>
</feature>
<evidence type="ECO:0000313" key="3">
    <source>
        <dbReference type="EMBL" id="GBP75603.1"/>
    </source>
</evidence>
<name>A0A4C1YK00_EUMVA</name>
<reference evidence="3 4" key="1">
    <citation type="journal article" date="2019" name="Commun. Biol.">
        <title>The bagworm genome reveals a unique fibroin gene that provides high tensile strength.</title>
        <authorList>
            <person name="Kono N."/>
            <person name="Nakamura H."/>
            <person name="Ohtoshi R."/>
            <person name="Tomita M."/>
            <person name="Numata K."/>
            <person name="Arakawa K."/>
        </authorList>
    </citation>
    <scope>NUCLEOTIDE SEQUENCE [LARGE SCALE GENOMIC DNA]</scope>
</reference>